<accession>A0AAV9MVU6</accession>
<name>A0AAV9MVU6_9EURO</name>
<protein>
    <submittedName>
        <fullName evidence="1">Uncharacterized protein</fullName>
    </submittedName>
</protein>
<gene>
    <name evidence="1" type="ORF">LTR84_008907</name>
</gene>
<evidence type="ECO:0000313" key="2">
    <source>
        <dbReference type="Proteomes" id="UP001358417"/>
    </source>
</evidence>
<dbReference type="GeneID" id="89977069"/>
<dbReference type="RefSeq" id="XP_064701425.1">
    <property type="nucleotide sequence ID" value="XM_064852450.1"/>
</dbReference>
<comment type="caution">
    <text evidence="1">The sequence shown here is derived from an EMBL/GenBank/DDBJ whole genome shotgun (WGS) entry which is preliminary data.</text>
</comment>
<organism evidence="1 2">
    <name type="scientific">Exophiala bonariae</name>
    <dbReference type="NCBI Taxonomy" id="1690606"/>
    <lineage>
        <taxon>Eukaryota</taxon>
        <taxon>Fungi</taxon>
        <taxon>Dikarya</taxon>
        <taxon>Ascomycota</taxon>
        <taxon>Pezizomycotina</taxon>
        <taxon>Eurotiomycetes</taxon>
        <taxon>Chaetothyriomycetidae</taxon>
        <taxon>Chaetothyriales</taxon>
        <taxon>Herpotrichiellaceae</taxon>
        <taxon>Exophiala</taxon>
    </lineage>
</organism>
<dbReference type="Proteomes" id="UP001358417">
    <property type="component" value="Unassembled WGS sequence"/>
</dbReference>
<dbReference type="AlphaFoldDB" id="A0AAV9MVU6"/>
<dbReference type="EMBL" id="JAVRRD010000034">
    <property type="protein sequence ID" value="KAK5045814.1"/>
    <property type="molecule type" value="Genomic_DNA"/>
</dbReference>
<sequence length="100" mass="11769">MEQNIWRRLGITSFEPNEQTPEQGQAAAAERLALGFCDNRFYGEEYCRKWKAKKDSEDRIIYDGIQREPVEVFMDENPLCSINLVKIGNCERSREHRLDD</sequence>
<keyword evidence="2" id="KW-1185">Reference proteome</keyword>
<reference evidence="1 2" key="1">
    <citation type="submission" date="2023-08" db="EMBL/GenBank/DDBJ databases">
        <title>Black Yeasts Isolated from many extreme environments.</title>
        <authorList>
            <person name="Coleine C."/>
            <person name="Stajich J.E."/>
            <person name="Selbmann L."/>
        </authorList>
    </citation>
    <scope>NUCLEOTIDE SEQUENCE [LARGE SCALE GENOMIC DNA]</scope>
    <source>
        <strain evidence="1 2">CCFEE 5792</strain>
    </source>
</reference>
<proteinExistence type="predicted"/>
<evidence type="ECO:0000313" key="1">
    <source>
        <dbReference type="EMBL" id="KAK5045814.1"/>
    </source>
</evidence>